<dbReference type="NCBIfam" id="TIGR02397">
    <property type="entry name" value="dnaX_nterm"/>
    <property type="match status" value="1"/>
</dbReference>
<dbReference type="PANTHER" id="PTHR11669:SF0">
    <property type="entry name" value="PROTEIN STICHEL-LIKE 2"/>
    <property type="match status" value="1"/>
</dbReference>
<dbReference type="NCBIfam" id="NF004046">
    <property type="entry name" value="PRK05563.1"/>
    <property type="match status" value="1"/>
</dbReference>
<dbReference type="RefSeq" id="WP_006976722.1">
    <property type="nucleotide sequence ID" value="NZ_ABCS01000148.1"/>
</dbReference>
<dbReference type="GO" id="GO:0009360">
    <property type="term" value="C:DNA polymerase III complex"/>
    <property type="evidence" value="ECO:0007669"/>
    <property type="project" value="InterPro"/>
</dbReference>
<proteinExistence type="inferred from homology"/>
<dbReference type="FunFam" id="3.40.50.300:FF:000014">
    <property type="entry name" value="DNA polymerase III subunit gamma/tau"/>
    <property type="match status" value="1"/>
</dbReference>
<dbReference type="GO" id="GO:0046872">
    <property type="term" value="F:metal ion binding"/>
    <property type="evidence" value="ECO:0007669"/>
    <property type="project" value="UniProtKB-KW"/>
</dbReference>
<keyword evidence="2 11" id="KW-0808">Transferase</keyword>
<comment type="similarity">
    <text evidence="1 11">Belongs to the DnaX/STICHEL family.</text>
</comment>
<comment type="catalytic activity">
    <reaction evidence="10 11">
        <text>DNA(n) + a 2'-deoxyribonucleoside 5'-triphosphate = DNA(n+1) + diphosphate</text>
        <dbReference type="Rhea" id="RHEA:22508"/>
        <dbReference type="Rhea" id="RHEA-COMP:17339"/>
        <dbReference type="Rhea" id="RHEA-COMP:17340"/>
        <dbReference type="ChEBI" id="CHEBI:33019"/>
        <dbReference type="ChEBI" id="CHEBI:61560"/>
        <dbReference type="ChEBI" id="CHEBI:173112"/>
        <dbReference type="EC" id="2.7.7.7"/>
    </reaction>
</comment>
<keyword evidence="3 11" id="KW-0548">Nucleotidyltransferase</keyword>
<evidence type="ECO:0000313" key="15">
    <source>
        <dbReference type="Proteomes" id="UP000005801"/>
    </source>
</evidence>
<dbReference type="Pfam" id="PF12169">
    <property type="entry name" value="DNA_pol3_gamma3"/>
    <property type="match status" value="1"/>
</dbReference>
<dbReference type="GO" id="GO:0003677">
    <property type="term" value="F:DNA binding"/>
    <property type="evidence" value="ECO:0007669"/>
    <property type="project" value="InterPro"/>
</dbReference>
<dbReference type="Proteomes" id="UP000005801">
    <property type="component" value="Unassembled WGS sequence"/>
</dbReference>
<organism evidence="14 15">
    <name type="scientific">Plesiocystis pacifica SIR-1</name>
    <dbReference type="NCBI Taxonomy" id="391625"/>
    <lineage>
        <taxon>Bacteria</taxon>
        <taxon>Pseudomonadati</taxon>
        <taxon>Myxococcota</taxon>
        <taxon>Polyangia</taxon>
        <taxon>Nannocystales</taxon>
        <taxon>Nannocystaceae</taxon>
        <taxon>Plesiocystis</taxon>
    </lineage>
</organism>
<keyword evidence="5" id="KW-0479">Metal-binding</keyword>
<dbReference type="InterPro" id="IPR003593">
    <property type="entry name" value="AAA+_ATPase"/>
</dbReference>
<dbReference type="InterPro" id="IPR022754">
    <property type="entry name" value="DNA_pol_III_gamma-3"/>
</dbReference>
<dbReference type="EMBL" id="ABCS01000148">
    <property type="protein sequence ID" value="EDM74111.1"/>
    <property type="molecule type" value="Genomic_DNA"/>
</dbReference>
<protein>
    <recommendedName>
        <fullName evidence="11">DNA polymerase III subunit gamma/tau</fullName>
        <ecNumber evidence="11">2.7.7.7</ecNumber>
    </recommendedName>
</protein>
<dbReference type="InterPro" id="IPR008921">
    <property type="entry name" value="DNA_pol3_clamp-load_cplx_C"/>
</dbReference>
<keyword evidence="15" id="KW-1185">Reference proteome</keyword>
<keyword evidence="8 11" id="KW-0067">ATP-binding</keyword>
<dbReference type="Gene3D" id="1.10.8.60">
    <property type="match status" value="1"/>
</dbReference>
<dbReference type="Pfam" id="PF22608">
    <property type="entry name" value="DNAX_ATPase_lid"/>
    <property type="match status" value="1"/>
</dbReference>
<evidence type="ECO:0000256" key="6">
    <source>
        <dbReference type="ARBA" id="ARBA00022741"/>
    </source>
</evidence>
<evidence type="ECO:0000256" key="11">
    <source>
        <dbReference type="RuleBase" id="RU364063"/>
    </source>
</evidence>
<name>A6GJ36_9BACT</name>
<evidence type="ECO:0000256" key="4">
    <source>
        <dbReference type="ARBA" id="ARBA00022705"/>
    </source>
</evidence>
<dbReference type="PANTHER" id="PTHR11669">
    <property type="entry name" value="REPLICATION FACTOR C / DNA POLYMERASE III GAMMA-TAU SUBUNIT"/>
    <property type="match status" value="1"/>
</dbReference>
<dbReference type="STRING" id="391625.PPSIR1_33024"/>
<dbReference type="GO" id="GO:0006261">
    <property type="term" value="P:DNA-templated DNA replication"/>
    <property type="evidence" value="ECO:0007669"/>
    <property type="project" value="TreeGrafter"/>
</dbReference>
<feature type="domain" description="AAA+ ATPase" evidence="13">
    <location>
        <begin position="37"/>
        <end position="183"/>
    </location>
</feature>
<feature type="compositionally biased region" description="Low complexity" evidence="12">
    <location>
        <begin position="412"/>
        <end position="434"/>
    </location>
</feature>
<keyword evidence="7" id="KW-0862">Zinc</keyword>
<dbReference type="SUPFAM" id="SSF52540">
    <property type="entry name" value="P-loop containing nucleoside triphosphate hydrolases"/>
    <property type="match status" value="1"/>
</dbReference>
<feature type="compositionally biased region" description="Low complexity" evidence="12">
    <location>
        <begin position="500"/>
        <end position="531"/>
    </location>
</feature>
<dbReference type="SMART" id="SM00382">
    <property type="entry name" value="AAA"/>
    <property type="match status" value="1"/>
</dbReference>
<accession>A6GJ36</accession>
<sequence>MAYLALARKYRPQRFADMIGQEHVTRTLENAIKSDRVHHAYLFCGVRGLGKTTAARILAKCLVCEHGPTPEPCNQCVHCVGINEGRSVDVIEIDGASNNSVDDIRSLRDQVHYLPQIARRKIYIIDEVHMLTQAAFNALLKTLEEPPPHVTFLFATTDPHKVLPTILSRVSRLDYRRVRAATLVPYLQFILEQEGFAVEPEGLYVIARCGDGSVRDSLTLLDKVIAFAHDPKAITGEEVLTVLGQASRYAVAELVQAILDRDAASVLQRFEQITSSGSDLMQLAVAILQHLRDLTVLSLTKSRAALLDMNDDLFEQLQRQAGATSPTVVAQHFDRFARVVDSIEHSRVPRLVIEMGLLELVSAEPLMPLGDLVTRLDALSKGRPTPRGGGGGGGGGRRGSGGGGGGRPRGPAPRQAAPAQAAPMRAGPPASAAPMPAPTPAPNPSPVVHRPPAQTQAPKRATAPAGGGGSGNASADMLERMAREAGLLGGKPEPAQARTPQRNAAPQRSAAAQRSAPPQSNAAPQRNAPPQYQDGPPPRDEPPWPVPAANDPRSPQGQGFALTNDRLRPVEPSSEVAKDPQAACPSSRCTPREPIQWRQLGSWDAWETFLSRVRQENDLLSAVLDNLGLLSLTEGHVELAAPANGFARTQLRENPEIEAAFEALAAAYFGENMHLELVDIVPSLPDAPSMLLVYKERQRKHREQIEHDAHSHPRIRALLHAFGGEVEKVDILAPPELPPLGERGLPS</sequence>
<dbReference type="EC" id="2.7.7.7" evidence="11"/>
<dbReference type="eggNOG" id="COG2812">
    <property type="taxonomic scope" value="Bacteria"/>
</dbReference>
<evidence type="ECO:0000313" key="14">
    <source>
        <dbReference type="EMBL" id="EDM74111.1"/>
    </source>
</evidence>
<dbReference type="InterPro" id="IPR045085">
    <property type="entry name" value="HLD_clamp_pol_III_gamma_tau"/>
</dbReference>
<feature type="compositionally biased region" description="Gly residues" evidence="12">
    <location>
        <begin position="387"/>
        <end position="408"/>
    </location>
</feature>
<keyword evidence="6 11" id="KW-0547">Nucleotide-binding</keyword>
<evidence type="ECO:0000256" key="9">
    <source>
        <dbReference type="ARBA" id="ARBA00022932"/>
    </source>
</evidence>
<dbReference type="OrthoDB" id="9810148at2"/>
<dbReference type="InterPro" id="IPR027417">
    <property type="entry name" value="P-loop_NTPase"/>
</dbReference>
<dbReference type="AlphaFoldDB" id="A6GJ36"/>
<gene>
    <name evidence="11" type="primary">dnaX</name>
    <name evidence="14" type="ORF">PPSIR1_33024</name>
</gene>
<feature type="region of interest" description="Disordered" evidence="12">
    <location>
        <begin position="379"/>
        <end position="474"/>
    </location>
</feature>
<dbReference type="GO" id="GO:0005524">
    <property type="term" value="F:ATP binding"/>
    <property type="evidence" value="ECO:0007669"/>
    <property type="project" value="UniProtKB-KW"/>
</dbReference>
<evidence type="ECO:0000256" key="3">
    <source>
        <dbReference type="ARBA" id="ARBA00022695"/>
    </source>
</evidence>
<dbReference type="Gene3D" id="3.40.50.300">
    <property type="entry name" value="P-loop containing nucleotide triphosphate hydrolases"/>
    <property type="match status" value="1"/>
</dbReference>
<dbReference type="Gene3D" id="1.20.272.10">
    <property type="match status" value="1"/>
</dbReference>
<dbReference type="CDD" id="cd18137">
    <property type="entry name" value="HLD_clamp_pol_III_gamma_tau"/>
    <property type="match status" value="1"/>
</dbReference>
<evidence type="ECO:0000256" key="10">
    <source>
        <dbReference type="ARBA" id="ARBA00049244"/>
    </source>
</evidence>
<dbReference type="CDD" id="cd00009">
    <property type="entry name" value="AAA"/>
    <property type="match status" value="1"/>
</dbReference>
<evidence type="ECO:0000256" key="7">
    <source>
        <dbReference type="ARBA" id="ARBA00022833"/>
    </source>
</evidence>
<evidence type="ECO:0000256" key="1">
    <source>
        <dbReference type="ARBA" id="ARBA00006360"/>
    </source>
</evidence>
<evidence type="ECO:0000259" key="13">
    <source>
        <dbReference type="SMART" id="SM00382"/>
    </source>
</evidence>
<comment type="subunit">
    <text evidence="11">DNA polymerase III contains a core (composed of alpha, epsilon and theta chains) that associates with a tau subunit. This core dimerizes to form the POLIII' complex. PolIII' associates with the gamma complex (composed of gamma, delta, delta', psi and chi chains) and with the beta chain to form the complete DNA polymerase III complex.</text>
</comment>
<comment type="function">
    <text evidence="11">DNA polymerase III is a complex, multichain enzyme responsible for most of the replicative synthesis in bacteria. This DNA polymerase also exhibits 3' to 5' exonuclease activity.</text>
</comment>
<comment type="caution">
    <text evidence="14">The sequence shown here is derived from an EMBL/GenBank/DDBJ whole genome shotgun (WGS) entry which is preliminary data.</text>
</comment>
<feature type="compositionally biased region" description="Pro residues" evidence="12">
    <location>
        <begin position="435"/>
        <end position="445"/>
    </location>
</feature>
<dbReference type="GO" id="GO:0003887">
    <property type="term" value="F:DNA-directed DNA polymerase activity"/>
    <property type="evidence" value="ECO:0007669"/>
    <property type="project" value="UniProtKB-KW"/>
</dbReference>
<dbReference type="Pfam" id="PF13177">
    <property type="entry name" value="DNA_pol3_delta2"/>
    <property type="match status" value="1"/>
</dbReference>
<evidence type="ECO:0000256" key="8">
    <source>
        <dbReference type="ARBA" id="ARBA00022840"/>
    </source>
</evidence>
<evidence type="ECO:0000256" key="5">
    <source>
        <dbReference type="ARBA" id="ARBA00022723"/>
    </source>
</evidence>
<evidence type="ECO:0000256" key="12">
    <source>
        <dbReference type="SAM" id="MobiDB-lite"/>
    </source>
</evidence>
<dbReference type="InterPro" id="IPR012763">
    <property type="entry name" value="DNA_pol_III_sug/sutau_N"/>
</dbReference>
<keyword evidence="4 11" id="KW-0235">DNA replication</keyword>
<keyword evidence="9 11" id="KW-0239">DNA-directed DNA polymerase</keyword>
<evidence type="ECO:0000256" key="2">
    <source>
        <dbReference type="ARBA" id="ARBA00022679"/>
    </source>
</evidence>
<dbReference type="InterPro" id="IPR050238">
    <property type="entry name" value="DNA_Rep/Repair_Clamp_Loader"/>
</dbReference>
<dbReference type="SUPFAM" id="SSF48019">
    <property type="entry name" value="post-AAA+ oligomerization domain-like"/>
    <property type="match status" value="1"/>
</dbReference>
<reference evidence="14 15" key="1">
    <citation type="submission" date="2007-06" db="EMBL/GenBank/DDBJ databases">
        <authorList>
            <person name="Shimkets L."/>
            <person name="Ferriera S."/>
            <person name="Johnson J."/>
            <person name="Kravitz S."/>
            <person name="Beeson K."/>
            <person name="Sutton G."/>
            <person name="Rogers Y.-H."/>
            <person name="Friedman R."/>
            <person name="Frazier M."/>
            <person name="Venter J.C."/>
        </authorList>
    </citation>
    <scope>NUCLEOTIDE SEQUENCE [LARGE SCALE GENOMIC DNA]</scope>
    <source>
        <strain evidence="14 15">SIR-1</strain>
    </source>
</reference>
<feature type="region of interest" description="Disordered" evidence="12">
    <location>
        <begin position="488"/>
        <end position="591"/>
    </location>
</feature>